<dbReference type="PANTHER" id="PTHR24346">
    <property type="entry name" value="MAP/MICROTUBULE AFFINITY-REGULATING KINASE"/>
    <property type="match status" value="1"/>
</dbReference>
<dbReference type="GO" id="GO:0035556">
    <property type="term" value="P:intracellular signal transduction"/>
    <property type="evidence" value="ECO:0007669"/>
    <property type="project" value="TreeGrafter"/>
</dbReference>
<keyword evidence="1" id="KW-0547">Nucleotide-binding</keyword>
<feature type="compositionally biased region" description="Polar residues" evidence="3">
    <location>
        <begin position="402"/>
        <end position="415"/>
    </location>
</feature>
<feature type="compositionally biased region" description="Low complexity" evidence="3">
    <location>
        <begin position="418"/>
        <end position="436"/>
    </location>
</feature>
<dbReference type="GO" id="GO:0005737">
    <property type="term" value="C:cytoplasm"/>
    <property type="evidence" value="ECO:0007669"/>
    <property type="project" value="TreeGrafter"/>
</dbReference>
<dbReference type="GO" id="GO:0005524">
    <property type="term" value="F:ATP binding"/>
    <property type="evidence" value="ECO:0007669"/>
    <property type="project" value="UniProtKB-KW"/>
</dbReference>
<feature type="region of interest" description="Disordered" evidence="3">
    <location>
        <begin position="385"/>
        <end position="457"/>
    </location>
</feature>
<keyword evidence="2" id="KW-0067">ATP-binding</keyword>
<keyword evidence="6" id="KW-1185">Reference proteome</keyword>
<protein>
    <recommendedName>
        <fullName evidence="4">Protein kinase domain-containing protein</fullName>
    </recommendedName>
</protein>
<sequence length="457" mass="50588">MPALCAAICPEARQIVVSLGCEIRNFSALLLTEKLQEGYLRTLSCTPAASPENVYLKLIAAEPLCNFRLYSVSASKAGLRQLALDLQTNSQVAIKFIERGGGVSKSVLREILNHRLCVVHPNIVQFREVFLSPQHLAIVMEFAGGGDMFEYVLTHKQSTPGQGLTEDAARWFFQQLMLALEFCHELGIANRDIKLENSLLDIDKPLPNIKICDFGYSKNEFVDSRPKTVSGTPDYIAPEVLLHDQYDGKIADIWSCGVMLYVMLTSVLPFAKRGDERTNNLVRLQQMFPRIVNAEFQAPWHVSQECLHLLHAMLTADPSKRIKVAQIMQHPWFLRNLPQSRWGMNERLLQSLVPAGLQSVAEIEQLVQQATRPAHTWPMWYHAQQQAGAGQGRHGAGASTPAGAQQPGSSRQQPHAYSHAPGTAASSSSAAPTAHALQQSGARQSNSPFPSYSQPHR</sequence>
<evidence type="ECO:0000256" key="3">
    <source>
        <dbReference type="SAM" id="MobiDB-lite"/>
    </source>
</evidence>
<feature type="domain" description="Protein kinase" evidence="4">
    <location>
        <begin position="66"/>
        <end position="333"/>
    </location>
</feature>
<evidence type="ECO:0000259" key="4">
    <source>
        <dbReference type="PROSITE" id="PS50011"/>
    </source>
</evidence>
<dbReference type="SUPFAM" id="SSF56112">
    <property type="entry name" value="Protein kinase-like (PK-like)"/>
    <property type="match status" value="1"/>
</dbReference>
<comment type="caution">
    <text evidence="5">The sequence shown here is derived from an EMBL/GenBank/DDBJ whole genome shotgun (WGS) entry which is preliminary data.</text>
</comment>
<dbReference type="PROSITE" id="PS50011">
    <property type="entry name" value="PROTEIN_KINASE_DOM"/>
    <property type="match status" value="1"/>
</dbReference>
<feature type="compositionally biased region" description="Polar residues" evidence="3">
    <location>
        <begin position="437"/>
        <end position="457"/>
    </location>
</feature>
<dbReference type="Gene3D" id="1.10.510.10">
    <property type="entry name" value="Transferase(Phosphotransferase) domain 1"/>
    <property type="match status" value="1"/>
</dbReference>
<evidence type="ECO:0000256" key="1">
    <source>
        <dbReference type="ARBA" id="ARBA00022741"/>
    </source>
</evidence>
<dbReference type="Proteomes" id="UP001438707">
    <property type="component" value="Unassembled WGS sequence"/>
</dbReference>
<accession>A0AAW1RFF0</accession>
<evidence type="ECO:0000313" key="6">
    <source>
        <dbReference type="Proteomes" id="UP001438707"/>
    </source>
</evidence>
<evidence type="ECO:0000256" key="2">
    <source>
        <dbReference type="ARBA" id="ARBA00022840"/>
    </source>
</evidence>
<proteinExistence type="predicted"/>
<dbReference type="SMART" id="SM00220">
    <property type="entry name" value="S_TKc"/>
    <property type="match status" value="1"/>
</dbReference>
<dbReference type="InterPro" id="IPR011009">
    <property type="entry name" value="Kinase-like_dom_sf"/>
</dbReference>
<organism evidence="5 6">
    <name type="scientific">Apatococcus lobatus</name>
    <dbReference type="NCBI Taxonomy" id="904363"/>
    <lineage>
        <taxon>Eukaryota</taxon>
        <taxon>Viridiplantae</taxon>
        <taxon>Chlorophyta</taxon>
        <taxon>core chlorophytes</taxon>
        <taxon>Trebouxiophyceae</taxon>
        <taxon>Chlorellales</taxon>
        <taxon>Chlorellaceae</taxon>
        <taxon>Apatococcus</taxon>
    </lineage>
</organism>
<dbReference type="EMBL" id="JALJOS010000012">
    <property type="protein sequence ID" value="KAK9832281.1"/>
    <property type="molecule type" value="Genomic_DNA"/>
</dbReference>
<name>A0AAW1RFF0_9CHLO</name>
<dbReference type="InterPro" id="IPR000719">
    <property type="entry name" value="Prot_kinase_dom"/>
</dbReference>
<dbReference type="PANTHER" id="PTHR24346:SF92">
    <property type="entry name" value="SNF1-RELATED PROTEIN KINASE 2.6"/>
    <property type="match status" value="1"/>
</dbReference>
<evidence type="ECO:0000313" key="5">
    <source>
        <dbReference type="EMBL" id="KAK9832281.1"/>
    </source>
</evidence>
<dbReference type="CDD" id="cd14003">
    <property type="entry name" value="STKc_AMPK-like"/>
    <property type="match status" value="1"/>
</dbReference>
<reference evidence="5 6" key="1">
    <citation type="journal article" date="2024" name="Nat. Commun.">
        <title>Phylogenomics reveals the evolutionary origins of lichenization in chlorophyte algae.</title>
        <authorList>
            <person name="Puginier C."/>
            <person name="Libourel C."/>
            <person name="Otte J."/>
            <person name="Skaloud P."/>
            <person name="Haon M."/>
            <person name="Grisel S."/>
            <person name="Petersen M."/>
            <person name="Berrin J.G."/>
            <person name="Delaux P.M."/>
            <person name="Dal Grande F."/>
            <person name="Keller J."/>
        </authorList>
    </citation>
    <scope>NUCLEOTIDE SEQUENCE [LARGE SCALE GENOMIC DNA]</scope>
    <source>
        <strain evidence="5 6">SAG 2145</strain>
    </source>
</reference>
<dbReference type="GO" id="GO:0004674">
    <property type="term" value="F:protein serine/threonine kinase activity"/>
    <property type="evidence" value="ECO:0007669"/>
    <property type="project" value="TreeGrafter"/>
</dbReference>
<dbReference type="FunFam" id="1.10.510.10:FF:000571">
    <property type="entry name" value="Maternal embryonic leucine zipper kinase"/>
    <property type="match status" value="1"/>
</dbReference>
<dbReference type="AlphaFoldDB" id="A0AAW1RFF0"/>
<gene>
    <name evidence="5" type="ORF">WJX74_005322</name>
</gene>
<dbReference type="Pfam" id="PF00069">
    <property type="entry name" value="Pkinase"/>
    <property type="match status" value="1"/>
</dbReference>